<dbReference type="PANTHER" id="PTHR24260:SF132">
    <property type="entry name" value="PEPTIDASE S1 DOMAIN-CONTAINING PROTEIN"/>
    <property type="match status" value="1"/>
</dbReference>
<evidence type="ECO:0000256" key="2">
    <source>
        <dbReference type="ARBA" id="ARBA00022737"/>
    </source>
</evidence>
<dbReference type="SMART" id="SM00020">
    <property type="entry name" value="Tryp_SPc"/>
    <property type="match status" value="1"/>
</dbReference>
<dbReference type="InterPro" id="IPR001254">
    <property type="entry name" value="Trypsin_dom"/>
</dbReference>
<dbReference type="InterPro" id="IPR038081">
    <property type="entry name" value="CalX-like_sf"/>
</dbReference>
<feature type="domain" description="Peptidase S1" evidence="4">
    <location>
        <begin position="1"/>
        <end position="270"/>
    </location>
</feature>
<keyword evidence="2" id="KW-0677">Repeat</keyword>
<comment type="caution">
    <text evidence="5">The sequence shown here is derived from an EMBL/GenBank/DDBJ whole genome shotgun (WGS) entry which is preliminary data.</text>
</comment>
<dbReference type="PROSITE" id="PS50240">
    <property type="entry name" value="TRYPSIN_DOM"/>
    <property type="match status" value="1"/>
</dbReference>
<dbReference type="InterPro" id="IPR003644">
    <property type="entry name" value="Calx_beta"/>
</dbReference>
<proteinExistence type="predicted"/>
<dbReference type="SUPFAM" id="SSF141072">
    <property type="entry name" value="CalX-like"/>
    <property type="match status" value="1"/>
</dbReference>
<gene>
    <name evidence="5" type="ORF">HF203_06615</name>
</gene>
<dbReference type="InterPro" id="IPR043504">
    <property type="entry name" value="Peptidase_S1_PA_chymotrypsin"/>
</dbReference>
<dbReference type="Pfam" id="PF00089">
    <property type="entry name" value="Trypsin"/>
    <property type="match status" value="1"/>
</dbReference>
<dbReference type="InterPro" id="IPR051333">
    <property type="entry name" value="CLIP_Serine_Protease"/>
</dbReference>
<evidence type="ECO:0000313" key="5">
    <source>
        <dbReference type="EMBL" id="NKN32890.1"/>
    </source>
</evidence>
<dbReference type="PANTHER" id="PTHR24260">
    <property type="match status" value="1"/>
</dbReference>
<evidence type="ECO:0000256" key="3">
    <source>
        <dbReference type="ARBA" id="ARBA00022837"/>
    </source>
</evidence>
<accession>A0ABX1I945</accession>
<dbReference type="Gene3D" id="2.40.10.10">
    <property type="entry name" value="Trypsin-like serine proteases"/>
    <property type="match status" value="1"/>
</dbReference>
<dbReference type="EMBL" id="JAAXKX010000006">
    <property type="protein sequence ID" value="NKN32890.1"/>
    <property type="molecule type" value="Genomic_DNA"/>
</dbReference>
<dbReference type="Proteomes" id="UP000740754">
    <property type="component" value="Unassembled WGS sequence"/>
</dbReference>
<evidence type="ECO:0000259" key="4">
    <source>
        <dbReference type="PROSITE" id="PS50240"/>
    </source>
</evidence>
<reference evidence="5 6" key="1">
    <citation type="submission" date="2020-04" db="EMBL/GenBank/DDBJ databases">
        <title>Draft Whole-Genome sequence of Marichromatium bheemlicum DSM 18632, type strain.</title>
        <authorList>
            <person name="Kyndt J.A."/>
            <person name="Meyer T.E."/>
        </authorList>
    </citation>
    <scope>NUCLEOTIDE SEQUENCE [LARGE SCALE GENOMIC DNA]</scope>
    <source>
        <strain evidence="5 6">DSM 18632</strain>
    </source>
</reference>
<evidence type="ECO:0000256" key="1">
    <source>
        <dbReference type="ARBA" id="ARBA00022729"/>
    </source>
</evidence>
<dbReference type="SMART" id="SM00237">
    <property type="entry name" value="Calx_beta"/>
    <property type="match status" value="1"/>
</dbReference>
<evidence type="ECO:0000313" key="6">
    <source>
        <dbReference type="Proteomes" id="UP000740754"/>
    </source>
</evidence>
<dbReference type="RefSeq" id="WP_168667867.1">
    <property type="nucleotide sequence ID" value="NZ_JAAXKX010000006.1"/>
</dbReference>
<organism evidence="5 6">
    <name type="scientific">Marichromatium bheemlicum</name>
    <dbReference type="NCBI Taxonomy" id="365339"/>
    <lineage>
        <taxon>Bacteria</taxon>
        <taxon>Pseudomonadati</taxon>
        <taxon>Pseudomonadota</taxon>
        <taxon>Gammaproteobacteria</taxon>
        <taxon>Chromatiales</taxon>
        <taxon>Chromatiaceae</taxon>
        <taxon>Marichromatium</taxon>
    </lineage>
</organism>
<protein>
    <submittedName>
        <fullName evidence="5">Trypsin-like serine protease</fullName>
    </submittedName>
</protein>
<name>A0ABX1I945_9GAMM</name>
<dbReference type="Gene3D" id="2.60.40.2030">
    <property type="match status" value="1"/>
</dbReference>
<keyword evidence="1" id="KW-0732">Signal</keyword>
<dbReference type="Pfam" id="PF03160">
    <property type="entry name" value="Calx-beta"/>
    <property type="match status" value="1"/>
</dbReference>
<dbReference type="SUPFAM" id="SSF50494">
    <property type="entry name" value="Trypsin-like serine proteases"/>
    <property type="match status" value="1"/>
</dbReference>
<keyword evidence="6" id="KW-1185">Reference proteome</keyword>
<dbReference type="InterPro" id="IPR009003">
    <property type="entry name" value="Peptidase_S1_PA"/>
</dbReference>
<sequence length="397" mass="41552">MVSTVTSSTDWRHQAVPGLGYDGVVKVTAGAYYGTGTLLADGRAVLTAAHLFDPGVETAQVTFETSAGVQTRAASQVTLHPAYDAFNGNHDLALVWLDRPAPVAAERYALYRDTDELGQAFTLVGFGLPGSGATGIVDGGAIRRLAVNTFDTGGEALTAELGLFLGWTPAPGSQLLADFDDGSARRDAIGQLLDVAHAGVGEQEGLISFGDSGGPAFIDGRVAGVASYTASLATGFAQPDVDTLANSSFGEIAAWQRVSHYQQWIDQSLRLRYPAAPETTGAVQEAVAEGDDGTGYAYFLLEFSGLRPSPGSWVAVDYATRDGTAVAGEDYLAVRDTLVLYPGEDQAVIAVEVIGDVRPEADEHFFLDVFSPSGGGFEGGVTRLSASRTIVDDDWLG</sequence>
<keyword evidence="3" id="KW-0106">Calcium</keyword>